<dbReference type="EMBL" id="JBHLTN010000002">
    <property type="protein sequence ID" value="MFC0591221.1"/>
    <property type="molecule type" value="Genomic_DNA"/>
</dbReference>
<accession>A0ABV6PN14</accession>
<evidence type="ECO:0000259" key="2">
    <source>
        <dbReference type="Pfam" id="PF25459"/>
    </source>
</evidence>
<dbReference type="RefSeq" id="WP_377478925.1">
    <property type="nucleotide sequence ID" value="NZ_JBHLTN010000002.1"/>
</dbReference>
<organism evidence="3 4">
    <name type="scientific">Ottowia pentelensis</name>
    <dbReference type="NCBI Taxonomy" id="511108"/>
    <lineage>
        <taxon>Bacteria</taxon>
        <taxon>Pseudomonadati</taxon>
        <taxon>Pseudomonadota</taxon>
        <taxon>Betaproteobacteria</taxon>
        <taxon>Burkholderiales</taxon>
        <taxon>Comamonadaceae</taxon>
        <taxon>Ottowia</taxon>
    </lineage>
</organism>
<sequence>MAYLGPTVLNWANGQIGKQVGAGECWDLADRALKNAGAKSSADYGPTGPDDDYIWGTEVQLKDSQPGDILQFRDYVMKTKTVIDVTFADDSGWDNESETEIGHPHHTAILSRNQAGGVLAVLEQNHGGHHEKVRSTSIRWTDSNPPPTTVHKSMKRQDNGKMEMATVKTTVEISITGTITAYRPQAR</sequence>
<protein>
    <recommendedName>
        <fullName evidence="2">BBC1/AIM3 cysteine proteinase-fold domain-containing protein</fullName>
    </recommendedName>
</protein>
<evidence type="ECO:0000313" key="4">
    <source>
        <dbReference type="Proteomes" id="UP001589834"/>
    </source>
</evidence>
<dbReference type="Pfam" id="PF25459">
    <property type="entry name" value="AIM3_BBC1_C"/>
    <property type="match status" value="1"/>
</dbReference>
<dbReference type="InterPro" id="IPR057402">
    <property type="entry name" value="AIM3_BBC1_C"/>
</dbReference>
<proteinExistence type="predicted"/>
<keyword evidence="4" id="KW-1185">Reference proteome</keyword>
<name>A0ABV6PN14_9BURK</name>
<comment type="caution">
    <text evidence="3">The sequence shown here is derived from an EMBL/GenBank/DDBJ whole genome shotgun (WGS) entry which is preliminary data.</text>
</comment>
<reference evidence="3 4" key="1">
    <citation type="submission" date="2024-09" db="EMBL/GenBank/DDBJ databases">
        <authorList>
            <person name="Sun Q."/>
            <person name="Mori K."/>
        </authorList>
    </citation>
    <scope>NUCLEOTIDE SEQUENCE [LARGE SCALE GENOMIC DNA]</scope>
    <source>
        <strain evidence="3 4">NCAIM B.02336</strain>
    </source>
</reference>
<evidence type="ECO:0000313" key="3">
    <source>
        <dbReference type="EMBL" id="MFC0591221.1"/>
    </source>
</evidence>
<dbReference type="Proteomes" id="UP001589834">
    <property type="component" value="Unassembled WGS sequence"/>
</dbReference>
<evidence type="ECO:0000256" key="1">
    <source>
        <dbReference type="SAM" id="MobiDB-lite"/>
    </source>
</evidence>
<gene>
    <name evidence="3" type="ORF">ACFFGG_01505</name>
</gene>
<feature type="domain" description="BBC1/AIM3 cysteine proteinase-fold" evidence="2">
    <location>
        <begin position="4"/>
        <end position="139"/>
    </location>
</feature>
<feature type="region of interest" description="Disordered" evidence="1">
    <location>
        <begin position="129"/>
        <end position="158"/>
    </location>
</feature>